<dbReference type="RefSeq" id="WP_277832323.1">
    <property type="nucleotide sequence ID" value="NZ_JAAIVF010000002.1"/>
</dbReference>
<dbReference type="EMBL" id="JANRHA010000003">
    <property type="protein sequence ID" value="MDG3014347.1"/>
    <property type="molecule type" value="Genomic_DNA"/>
</dbReference>
<name>A0A9X4RDN5_9ACTN</name>
<dbReference type="Proteomes" id="UP001152755">
    <property type="component" value="Unassembled WGS sequence"/>
</dbReference>
<reference evidence="2" key="1">
    <citation type="submission" date="2022-08" db="EMBL/GenBank/DDBJ databases">
        <title>Genome analysis of Corynebacteriales strain.</title>
        <authorList>
            <person name="Lee S.D."/>
        </authorList>
    </citation>
    <scope>NUCLEOTIDE SEQUENCE</scope>
    <source>
        <strain evidence="2">D3-21</strain>
    </source>
</reference>
<accession>A0A9X4RDN5</accession>
<feature type="transmembrane region" description="Helical" evidence="1">
    <location>
        <begin position="7"/>
        <end position="33"/>
    </location>
</feature>
<sequence length="63" mass="6542">MNLASGVIVYGGGGAAILTASLVIAMIAATVAIEKRRNLYVWLLSSFAGTFLIMTAVVDLAVR</sequence>
<keyword evidence="3" id="KW-1185">Reference proteome</keyword>
<keyword evidence="1" id="KW-1133">Transmembrane helix</keyword>
<proteinExistence type="predicted"/>
<gene>
    <name evidence="2" type="ORF">NVS88_07225</name>
</gene>
<comment type="caution">
    <text evidence="2">The sequence shown here is derived from an EMBL/GenBank/DDBJ whole genome shotgun (WGS) entry which is preliminary data.</text>
</comment>
<evidence type="ECO:0000313" key="2">
    <source>
        <dbReference type="EMBL" id="MDG3014347.1"/>
    </source>
</evidence>
<protein>
    <submittedName>
        <fullName evidence="2">Uncharacterized protein</fullName>
    </submittedName>
</protein>
<keyword evidence="1" id="KW-0472">Membrane</keyword>
<dbReference type="AlphaFoldDB" id="A0A9X4RDN5"/>
<evidence type="ECO:0000313" key="3">
    <source>
        <dbReference type="Proteomes" id="UP001152755"/>
    </source>
</evidence>
<feature type="transmembrane region" description="Helical" evidence="1">
    <location>
        <begin position="39"/>
        <end position="62"/>
    </location>
</feature>
<keyword evidence="1" id="KW-0812">Transmembrane</keyword>
<evidence type="ECO:0000256" key="1">
    <source>
        <dbReference type="SAM" id="Phobius"/>
    </source>
</evidence>
<organism evidence="2 3">
    <name type="scientific">Speluncibacter jeojiensis</name>
    <dbReference type="NCBI Taxonomy" id="2710754"/>
    <lineage>
        <taxon>Bacteria</taxon>
        <taxon>Bacillati</taxon>
        <taxon>Actinomycetota</taxon>
        <taxon>Actinomycetes</taxon>
        <taxon>Mycobacteriales</taxon>
        <taxon>Speluncibacteraceae</taxon>
        <taxon>Speluncibacter</taxon>
    </lineage>
</organism>